<sequence>MEPQIILALALTLTFLGQWLTGRAKRRHRQTLAELESATLQRSLALLRALQKHRGLGAQQDLASSCQRRALARQLDQLWLNWPGPSLQLPALQQQWPQLRRKPADFAAHCQVIEALLTVIEQLEVRLNLRHDPQLQGLGQSCRALEDLARLRGLAVRAANYERCPAGLQAQLRELCRRLAITHPYEPMPGLLRRLQQDLIEAAQPRMTPLDCFALLTPLIEQRWQGLPVPGSTSAT</sequence>
<dbReference type="Proteomes" id="UP001059672">
    <property type="component" value="Chromosome"/>
</dbReference>
<accession>A0ABY5H436</accession>
<reference evidence="1" key="1">
    <citation type="submission" date="2021-04" db="EMBL/GenBank/DDBJ databases">
        <title>Oceanospirillales bacteria with DddD are important DMSP degraders in coastal seawater.</title>
        <authorList>
            <person name="Liu J."/>
        </authorList>
    </citation>
    <scope>NUCLEOTIDE SEQUENCE</scope>
    <source>
        <strain evidence="1">D13-4</strain>
    </source>
</reference>
<dbReference type="EMBL" id="CP073346">
    <property type="protein sequence ID" value="UTW07062.1"/>
    <property type="molecule type" value="Genomic_DNA"/>
</dbReference>
<name>A0ABY5H436_9PSED</name>
<organism evidence="1 2">
    <name type="scientific">Pseudomonas benzenivorans</name>
    <dbReference type="NCBI Taxonomy" id="556533"/>
    <lineage>
        <taxon>Bacteria</taxon>
        <taxon>Pseudomonadati</taxon>
        <taxon>Pseudomonadota</taxon>
        <taxon>Gammaproteobacteria</taxon>
        <taxon>Pseudomonadales</taxon>
        <taxon>Pseudomonadaceae</taxon>
        <taxon>Pseudomonas</taxon>
    </lineage>
</organism>
<proteinExistence type="predicted"/>
<evidence type="ECO:0000313" key="2">
    <source>
        <dbReference type="Proteomes" id="UP001059672"/>
    </source>
</evidence>
<evidence type="ECO:0000313" key="1">
    <source>
        <dbReference type="EMBL" id="UTW07062.1"/>
    </source>
</evidence>
<keyword evidence="2" id="KW-1185">Reference proteome</keyword>
<dbReference type="RefSeq" id="WP_255837626.1">
    <property type="nucleotide sequence ID" value="NZ_CP073346.1"/>
</dbReference>
<gene>
    <name evidence="1" type="ORF">KDW96_18135</name>
</gene>
<protein>
    <recommendedName>
        <fullName evidence="3">Nitrate and nitrite sensing</fullName>
    </recommendedName>
</protein>
<evidence type="ECO:0008006" key="3">
    <source>
        <dbReference type="Google" id="ProtNLM"/>
    </source>
</evidence>